<keyword evidence="2" id="KW-1133">Transmembrane helix</keyword>
<evidence type="ECO:0000256" key="1">
    <source>
        <dbReference type="ARBA" id="ARBA00005801"/>
    </source>
</evidence>
<feature type="transmembrane region" description="Helical" evidence="2">
    <location>
        <begin position="102"/>
        <end position="118"/>
    </location>
</feature>
<protein>
    <recommendedName>
        <fullName evidence="3">Prepilin type IV endopeptidase peptidase domain-containing protein</fullName>
    </recommendedName>
</protein>
<feature type="transmembrane region" description="Helical" evidence="2">
    <location>
        <begin position="255"/>
        <end position="277"/>
    </location>
</feature>
<feature type="transmembrane region" description="Helical" evidence="2">
    <location>
        <begin position="212"/>
        <end position="235"/>
    </location>
</feature>
<reference evidence="4 5" key="1">
    <citation type="submission" date="2017-11" db="EMBL/GenBank/DDBJ databases">
        <title>Evolution of Phototrophy in the Chloroflexi Phylum Driven by Horizontal Gene Transfer.</title>
        <authorList>
            <person name="Ward L.M."/>
            <person name="Hemp J."/>
            <person name="Shih P.M."/>
            <person name="Mcglynn S.E."/>
            <person name="Fischer W."/>
        </authorList>
    </citation>
    <scope>NUCLEOTIDE SEQUENCE [LARGE SCALE GENOMIC DNA]</scope>
    <source>
        <strain evidence="4">CP2_2F</strain>
    </source>
</reference>
<organism evidence="4 5">
    <name type="scientific">Candidatus Thermofonsia Clade 1 bacterium</name>
    <dbReference type="NCBI Taxonomy" id="2364210"/>
    <lineage>
        <taxon>Bacteria</taxon>
        <taxon>Bacillati</taxon>
        <taxon>Chloroflexota</taxon>
        <taxon>Candidatus Thermofontia</taxon>
        <taxon>Candidatus Thermofonsia Clade 1</taxon>
    </lineage>
</organism>
<keyword evidence="2" id="KW-0812">Transmembrane</keyword>
<dbReference type="PANTHER" id="PTHR30487">
    <property type="entry name" value="TYPE 4 PREPILIN-LIKE PROTEINS LEADER PEPTIDE-PROCESSING ENZYME"/>
    <property type="match status" value="1"/>
</dbReference>
<feature type="transmembrane region" description="Helical" evidence="2">
    <location>
        <begin position="158"/>
        <end position="177"/>
    </location>
</feature>
<comment type="caution">
    <text evidence="4">The sequence shown here is derived from an EMBL/GenBank/DDBJ whole genome shotgun (WGS) entry which is preliminary data.</text>
</comment>
<dbReference type="InterPro" id="IPR000045">
    <property type="entry name" value="Prepilin_IV_endopep_pep"/>
</dbReference>
<dbReference type="Pfam" id="PF01478">
    <property type="entry name" value="Peptidase_A24"/>
    <property type="match status" value="1"/>
</dbReference>
<proteinExistence type="inferred from homology"/>
<keyword evidence="2" id="KW-0472">Membrane</keyword>
<dbReference type="EMBL" id="PGTK01000001">
    <property type="protein sequence ID" value="PJF32234.1"/>
    <property type="molecule type" value="Genomic_DNA"/>
</dbReference>
<dbReference type="GO" id="GO:0005886">
    <property type="term" value="C:plasma membrane"/>
    <property type="evidence" value="ECO:0007669"/>
    <property type="project" value="TreeGrafter"/>
</dbReference>
<evidence type="ECO:0000313" key="4">
    <source>
        <dbReference type="EMBL" id="PJF32234.1"/>
    </source>
</evidence>
<evidence type="ECO:0000259" key="3">
    <source>
        <dbReference type="Pfam" id="PF01478"/>
    </source>
</evidence>
<feature type="transmembrane region" description="Helical" evidence="2">
    <location>
        <begin position="6"/>
        <end position="27"/>
    </location>
</feature>
<feature type="domain" description="Prepilin type IV endopeptidase peptidase" evidence="3">
    <location>
        <begin position="107"/>
        <end position="227"/>
    </location>
</feature>
<feature type="transmembrane region" description="Helical" evidence="2">
    <location>
        <begin position="125"/>
        <end position="146"/>
    </location>
</feature>
<name>A0A2M8P3V8_9CHLR</name>
<accession>A0A2M8P3V8</accession>
<dbReference type="Proteomes" id="UP000228921">
    <property type="component" value="Unassembled WGS sequence"/>
</dbReference>
<dbReference type="PANTHER" id="PTHR30487:SF0">
    <property type="entry name" value="PREPILIN LEADER PEPTIDASE_N-METHYLTRANSFERASE-RELATED"/>
    <property type="match status" value="1"/>
</dbReference>
<dbReference type="GO" id="GO:0004190">
    <property type="term" value="F:aspartic-type endopeptidase activity"/>
    <property type="evidence" value="ECO:0007669"/>
    <property type="project" value="InterPro"/>
</dbReference>
<dbReference type="InterPro" id="IPR050882">
    <property type="entry name" value="Prepilin_peptidase/N-MTase"/>
</dbReference>
<comment type="similarity">
    <text evidence="1">Belongs to the peptidase A24 family.</text>
</comment>
<dbReference type="AlphaFoldDB" id="A0A2M8P3V8"/>
<sequence>MTHVFIAGLLGFFAALIVNRLADYLPLRRYNELARRSPFSSAASLPPVPPLLPRETLWQWFGLTRLLSGKADKRTTRYVAVEIALSLSFALIAYVYGLFLPVSFFYIYAALFVLIAVIDVEHRWVLPSTLIALVLCSILELLLFGWRSAPYEMVRGALNGFALGAVLWLLGISYGRLKKAVRGKPVGRTIFGLGDVWLLSACGALIGGEYILFAMLIMMLSGGIAAIGAVVWQLIGRGKRSRRRNALAIPYAPHILIGTAVWLYAPAAATALLRGLVLS</sequence>
<evidence type="ECO:0000313" key="5">
    <source>
        <dbReference type="Proteomes" id="UP000228921"/>
    </source>
</evidence>
<feature type="transmembrane region" description="Helical" evidence="2">
    <location>
        <begin position="189"/>
        <end position="206"/>
    </location>
</feature>
<dbReference type="GO" id="GO:0006465">
    <property type="term" value="P:signal peptide processing"/>
    <property type="evidence" value="ECO:0007669"/>
    <property type="project" value="TreeGrafter"/>
</dbReference>
<feature type="transmembrane region" description="Helical" evidence="2">
    <location>
        <begin position="78"/>
        <end position="96"/>
    </location>
</feature>
<evidence type="ECO:0000256" key="2">
    <source>
        <dbReference type="SAM" id="Phobius"/>
    </source>
</evidence>
<gene>
    <name evidence="4" type="ORF">CUN51_01000</name>
</gene>